<accession>A0A9R1VD92</accession>
<dbReference type="CDD" id="cd02968">
    <property type="entry name" value="SCO"/>
    <property type="match status" value="1"/>
</dbReference>
<dbReference type="GO" id="GO:0005739">
    <property type="term" value="C:mitochondrion"/>
    <property type="evidence" value="ECO:0007669"/>
    <property type="project" value="GOC"/>
</dbReference>
<dbReference type="FunFam" id="3.40.30.10:FF:000013">
    <property type="entry name" value="Blast:Protein SCO1 homolog, mitochondrial"/>
    <property type="match status" value="1"/>
</dbReference>
<dbReference type="OrthoDB" id="270009at2759"/>
<dbReference type="Gene3D" id="3.40.30.10">
    <property type="entry name" value="Glutaredoxin"/>
    <property type="match status" value="1"/>
</dbReference>
<reference evidence="2 3" key="1">
    <citation type="journal article" date="2017" name="Nat. Commun.">
        <title>Genome assembly with in vitro proximity ligation data and whole-genome triplication in lettuce.</title>
        <authorList>
            <person name="Reyes-Chin-Wo S."/>
            <person name="Wang Z."/>
            <person name="Yang X."/>
            <person name="Kozik A."/>
            <person name="Arikit S."/>
            <person name="Song C."/>
            <person name="Xia L."/>
            <person name="Froenicke L."/>
            <person name="Lavelle D.O."/>
            <person name="Truco M.J."/>
            <person name="Xia R."/>
            <person name="Zhu S."/>
            <person name="Xu C."/>
            <person name="Xu H."/>
            <person name="Xu X."/>
            <person name="Cox K."/>
            <person name="Korf I."/>
            <person name="Meyers B.C."/>
            <person name="Michelmore R.W."/>
        </authorList>
    </citation>
    <scope>NUCLEOTIDE SEQUENCE [LARGE SCALE GENOMIC DNA]</scope>
    <source>
        <strain evidence="3">cv. Salinas</strain>
        <tissue evidence="2">Seedlings</tissue>
    </source>
</reference>
<dbReference type="PANTHER" id="PTHR12151:SF1">
    <property type="entry name" value="PROTEIN SCO1 HOMOLOG 2, MITOCHONDRIAL"/>
    <property type="match status" value="1"/>
</dbReference>
<keyword evidence="3" id="KW-1185">Reference proteome</keyword>
<dbReference type="EMBL" id="NBSK02000005">
    <property type="protein sequence ID" value="KAJ0204043.1"/>
    <property type="molecule type" value="Genomic_DNA"/>
</dbReference>
<dbReference type="InterPro" id="IPR003782">
    <property type="entry name" value="SCO1/SenC"/>
</dbReference>
<gene>
    <name evidence="2" type="ORF">LSAT_V11C500244520</name>
</gene>
<comment type="similarity">
    <text evidence="1">Belongs to the SCO1/2 family.</text>
</comment>
<dbReference type="PANTHER" id="PTHR12151">
    <property type="entry name" value="ELECTRON TRANSPORT PROTIN SCO1/SENC FAMILY MEMBER"/>
    <property type="match status" value="1"/>
</dbReference>
<dbReference type="GO" id="GO:0055070">
    <property type="term" value="P:copper ion homeostasis"/>
    <property type="evidence" value="ECO:0007669"/>
    <property type="project" value="EnsemblPlants"/>
</dbReference>
<dbReference type="AlphaFoldDB" id="A0A9R1VD92"/>
<dbReference type="InterPro" id="IPR036249">
    <property type="entry name" value="Thioredoxin-like_sf"/>
</dbReference>
<dbReference type="GO" id="GO:0033617">
    <property type="term" value="P:mitochondrial respiratory chain complex IV assembly"/>
    <property type="evidence" value="ECO:0000318"/>
    <property type="project" value="GO_Central"/>
</dbReference>
<evidence type="ECO:0000256" key="1">
    <source>
        <dbReference type="ARBA" id="ARBA00010996"/>
    </source>
</evidence>
<evidence type="ECO:0008006" key="4">
    <source>
        <dbReference type="Google" id="ProtNLM"/>
    </source>
</evidence>
<evidence type="ECO:0000313" key="3">
    <source>
        <dbReference type="Proteomes" id="UP000235145"/>
    </source>
</evidence>
<protein>
    <recommendedName>
        <fullName evidence="4">Thioredoxin domain-containing protein</fullName>
    </recommendedName>
</protein>
<comment type="caution">
    <text evidence="2">The sequence shown here is derived from an EMBL/GenBank/DDBJ whole genome shotgun (WGS) entry which is preliminary data.</text>
</comment>
<evidence type="ECO:0000313" key="2">
    <source>
        <dbReference type="EMBL" id="KAJ0204043.1"/>
    </source>
</evidence>
<sequence>MPVLRVSLFSHGKKFAESLFSSTRCVTPMKFRSSSYMRSANMSYKSGPLLTQEQSTSPIWRSYLIPTSVLGGIGGALLFWHMNDEKRAILKGQGSNEGCSTGKGPVIGGPFSLIDSDGRLVTEKDLLGEWILLYFGYTSSPDVGPAELSKLAKAVDTLGSKRNINIRPVFVTIDPQRDTPSQLHAYLKEFDGRIKGLTGPVGSIRQMAHEYRVYFKKIEEDGDDYLVESSHNMYLMNPNMEIVRSFGLEYNAEQLSEDIYKEFQKIET</sequence>
<dbReference type="Gramene" id="rna-gnl|WGS:NBSK|LSAT_5X43580_mrna">
    <property type="protein sequence ID" value="cds-PLY71276.1"/>
    <property type="gene ID" value="gene-LSAT_5X43580"/>
</dbReference>
<dbReference type="Proteomes" id="UP000235145">
    <property type="component" value="Unassembled WGS sequence"/>
</dbReference>
<proteinExistence type="inferred from homology"/>
<dbReference type="SUPFAM" id="SSF52833">
    <property type="entry name" value="Thioredoxin-like"/>
    <property type="match status" value="1"/>
</dbReference>
<dbReference type="Pfam" id="PF02630">
    <property type="entry name" value="SCO1-SenC"/>
    <property type="match status" value="1"/>
</dbReference>
<organism evidence="2 3">
    <name type="scientific">Lactuca sativa</name>
    <name type="common">Garden lettuce</name>
    <dbReference type="NCBI Taxonomy" id="4236"/>
    <lineage>
        <taxon>Eukaryota</taxon>
        <taxon>Viridiplantae</taxon>
        <taxon>Streptophyta</taxon>
        <taxon>Embryophyta</taxon>
        <taxon>Tracheophyta</taxon>
        <taxon>Spermatophyta</taxon>
        <taxon>Magnoliopsida</taxon>
        <taxon>eudicotyledons</taxon>
        <taxon>Gunneridae</taxon>
        <taxon>Pentapetalae</taxon>
        <taxon>asterids</taxon>
        <taxon>campanulids</taxon>
        <taxon>Asterales</taxon>
        <taxon>Asteraceae</taxon>
        <taxon>Cichorioideae</taxon>
        <taxon>Cichorieae</taxon>
        <taxon>Lactucinae</taxon>
        <taxon>Lactuca</taxon>
    </lineage>
</organism>
<name>A0A9R1VD92_LACSA</name>